<dbReference type="PANTHER" id="PTHR40697:SF3">
    <property type="entry name" value="ACETOIN CATABOLISM PROTEIN X"/>
    <property type="match status" value="1"/>
</dbReference>
<dbReference type="eggNOG" id="COG0061">
    <property type="taxonomic scope" value="Bacteria"/>
</dbReference>
<dbReference type="InterPro" id="IPR016064">
    <property type="entry name" value="NAD/diacylglycerol_kinase_sf"/>
</dbReference>
<dbReference type="Pfam" id="PF01513">
    <property type="entry name" value="NAD_kinase"/>
    <property type="match status" value="1"/>
</dbReference>
<dbReference type="AlphaFoldDB" id="M1WSW4"/>
<dbReference type="HOGENOM" id="CLU_786821_0_0_7"/>
<dbReference type="InterPro" id="IPR002504">
    <property type="entry name" value="NADK"/>
</dbReference>
<dbReference type="InterPro" id="IPR011391">
    <property type="entry name" value="AcoX_kinase"/>
</dbReference>
<protein>
    <submittedName>
        <fullName evidence="1">Acetoin catabolism protein</fullName>
    </submittedName>
</protein>
<dbReference type="OrthoDB" id="4292700at2"/>
<dbReference type="InterPro" id="IPR039065">
    <property type="entry name" value="AcoX-like"/>
</dbReference>
<gene>
    <name evidence="1" type="ordered locus">BN4_20352</name>
</gene>
<dbReference type="PANTHER" id="PTHR40697">
    <property type="entry name" value="ACETOIN CATABOLISM PROTEIN X"/>
    <property type="match status" value="1"/>
</dbReference>
<dbReference type="GO" id="GO:0051287">
    <property type="term" value="F:NAD binding"/>
    <property type="evidence" value="ECO:0007669"/>
    <property type="project" value="UniProtKB-ARBA"/>
</dbReference>
<dbReference type="KEGG" id="dpi:BN4_20352"/>
<dbReference type="SUPFAM" id="SSF111331">
    <property type="entry name" value="NAD kinase/diacylglycerol kinase-like"/>
    <property type="match status" value="1"/>
</dbReference>
<keyword evidence="2" id="KW-1185">Reference proteome</keyword>
<dbReference type="BioCyc" id="DPIE1322246:BN4_RS16005-MONOMER"/>
<evidence type="ECO:0000313" key="2">
    <source>
        <dbReference type="Proteomes" id="UP000011724"/>
    </source>
</evidence>
<evidence type="ECO:0000313" key="1">
    <source>
        <dbReference type="EMBL" id="CCH50414.1"/>
    </source>
</evidence>
<dbReference type="PIRSF" id="PIRSF018567">
    <property type="entry name" value="AcoX"/>
    <property type="match status" value="1"/>
</dbReference>
<accession>M1WSW4</accession>
<dbReference type="EMBL" id="FO203427">
    <property type="protein sequence ID" value="CCH50414.1"/>
    <property type="molecule type" value="Genomic_DNA"/>
</dbReference>
<dbReference type="STRING" id="1322246.BN4_20352"/>
<proteinExistence type="predicted"/>
<dbReference type="GO" id="GO:0003951">
    <property type="term" value="F:NAD+ kinase activity"/>
    <property type="evidence" value="ECO:0007669"/>
    <property type="project" value="InterPro"/>
</dbReference>
<dbReference type="RefSeq" id="WP_015416456.1">
    <property type="nucleotide sequence ID" value="NC_020409.1"/>
</dbReference>
<name>M1WSW4_PSEP2</name>
<reference evidence="2" key="2">
    <citation type="journal article" date="2013" name="Stand. Genomic Sci.">
        <title>Complete genome sequence of Desulfocapsa sulfexigens, a marine deltaproteobacterium specialized in disproportionating inorganic sulfur compounds.</title>
        <authorList>
            <person name="Finster K.W."/>
            <person name="Kjeldsen K.U."/>
            <person name="Kube M."/>
            <person name="Reinhardt R."/>
            <person name="Mussmann M."/>
            <person name="Amann R."/>
            <person name="Schreiber L."/>
        </authorList>
    </citation>
    <scope>NUCLEOTIDE SEQUENCE [LARGE SCALE GENOMIC DNA]</scope>
    <source>
        <strain evidence="2">DSM 10523 / SB164P1</strain>
    </source>
</reference>
<dbReference type="Proteomes" id="UP000011724">
    <property type="component" value="Chromosome"/>
</dbReference>
<dbReference type="PATRIC" id="fig|879567.3.peg.3445"/>
<dbReference type="GO" id="GO:0005524">
    <property type="term" value="F:ATP binding"/>
    <property type="evidence" value="ECO:0007669"/>
    <property type="project" value="UniProtKB-ARBA"/>
</dbReference>
<sequence length="331" mass="35183">MSIAAILANPASGKDIRRLVAHGSVFDNQEKVRMVRRLILGLERAGVTKILYMPDAYAIIPRALNSISPSIPVEAVEMPIRNTDADTSLAAELMETLGAQSLVVLGGDGTSRVACKGTLNVPILPLSTGTNNVFPVMSEATVAGLAAGLVACGRLPRQECCYQSCMLDIVFGETVIDMALVDAAVYDDVFFASRAVWDMHKVPQLFLTRCNPTSIGLSAIGGQLRDIRPQEPRGLALKLGKPASLTVTASIAPGMFSDIPIREIEDMPPGVVFPIASSTGLIAVDGEREIEISQDSNAGIRLNTGGPLVIDVEKTMALAREQACFVTNTYS</sequence>
<reference evidence="1 2" key="1">
    <citation type="journal article" date="2013" name="PLoS ONE">
        <title>The first genomic and proteomic characterization of a deep-sea sulfate reducer: insights into the piezophilic lifestyle of Desulfovibrio piezophilus.</title>
        <authorList>
            <person name="Pradel N."/>
            <person name="Ji B."/>
            <person name="Gimenez G."/>
            <person name="Talla E."/>
            <person name="Lenoble P."/>
            <person name="Garel M."/>
            <person name="Tamburini C."/>
            <person name="Fourquet P."/>
            <person name="Lebrun R."/>
            <person name="Bertin P."/>
            <person name="Denis Y."/>
            <person name="Pophillat M."/>
            <person name="Barbe V."/>
            <person name="Ollivier B."/>
            <person name="Dolla A."/>
        </authorList>
    </citation>
    <scope>NUCLEOTIDE SEQUENCE [LARGE SCALE GENOMIC DNA]</scope>
    <source>
        <strain evidence="2">DSM 10523 / SB164P1</strain>
    </source>
</reference>
<dbReference type="GO" id="GO:0006741">
    <property type="term" value="P:NADP+ biosynthetic process"/>
    <property type="evidence" value="ECO:0007669"/>
    <property type="project" value="InterPro"/>
</dbReference>
<organism evidence="1 2">
    <name type="scientific">Pseudodesulfovibrio piezophilus (strain DSM 21447 / JCM 15486 / C1TLV30)</name>
    <name type="common">Desulfovibrio piezophilus</name>
    <dbReference type="NCBI Taxonomy" id="1322246"/>
    <lineage>
        <taxon>Bacteria</taxon>
        <taxon>Pseudomonadati</taxon>
        <taxon>Thermodesulfobacteriota</taxon>
        <taxon>Desulfovibrionia</taxon>
        <taxon>Desulfovibrionales</taxon>
        <taxon>Desulfovibrionaceae</taxon>
    </lineage>
</organism>